<dbReference type="EMBL" id="JAUCBP010000007">
    <property type="protein sequence ID" value="MDM7861051.1"/>
    <property type="molecule type" value="Genomic_DNA"/>
</dbReference>
<keyword evidence="1" id="KW-0812">Transmembrane</keyword>
<comment type="caution">
    <text evidence="2">The sequence shown here is derived from an EMBL/GenBank/DDBJ whole genome shotgun (WGS) entry which is preliminary data.</text>
</comment>
<reference evidence="2 3" key="1">
    <citation type="submission" date="2023-06" db="EMBL/GenBank/DDBJ databases">
        <title>Alteromonas sp. ASW11-36 isolated from intertidal sand.</title>
        <authorList>
            <person name="Li Y."/>
        </authorList>
    </citation>
    <scope>NUCLEOTIDE SEQUENCE [LARGE SCALE GENOMIC DNA]</scope>
    <source>
        <strain evidence="2 3">ASW11-36</strain>
    </source>
</reference>
<organism evidence="2 3">
    <name type="scientific">Alteromonas arenosi</name>
    <dbReference type="NCBI Taxonomy" id="3055817"/>
    <lineage>
        <taxon>Bacteria</taxon>
        <taxon>Pseudomonadati</taxon>
        <taxon>Pseudomonadota</taxon>
        <taxon>Gammaproteobacteria</taxon>
        <taxon>Alteromonadales</taxon>
        <taxon>Alteromonadaceae</taxon>
        <taxon>Alteromonas/Salinimonas group</taxon>
        <taxon>Alteromonas</taxon>
    </lineage>
</organism>
<name>A0ABT7SXY0_9ALTE</name>
<accession>A0ABT7SXY0</accession>
<gene>
    <name evidence="2" type="ORF">QTP81_10630</name>
</gene>
<evidence type="ECO:0000313" key="2">
    <source>
        <dbReference type="EMBL" id="MDM7861051.1"/>
    </source>
</evidence>
<dbReference type="NCBIfam" id="TIGR03503">
    <property type="entry name" value="TIGR03503 family protein"/>
    <property type="match status" value="1"/>
</dbReference>
<dbReference type="Proteomes" id="UP001234343">
    <property type="component" value="Unassembled WGS sequence"/>
</dbReference>
<keyword evidence="3" id="KW-1185">Reference proteome</keyword>
<sequence>MAQQNQDAEVTTDVVEESPLTTLGDEYHNSIKLLQNRFRIDYKVDEITLVFFRVFGSAPVVLVRPDGSKIFSTQADGEDIFWYDANTYDMISIKNPTPGPWQAVGQILPGSRVMVLSDIRLHAEPLPPMIFSGEILKQTAYLTNGGEPINYSEFRDVVDLTIELGSTNNPNYNNFGAKSELVATFVDNGLGMDEAPLDGTFTGQFNLAIAAGEWQPIFRVSTPMFTREQIDEPLVLHPNPIEIDVQFDGGGEGYHKLLIDAKRDLVDISSLLIDGKIRFPNGDIQNFSLTELSDKTREHLVVNYEYGVFRVKLTAYGKTVNGRDFILDVPEYTFVAEEPVVEAPEPVVEGNEEQMTEADIALAEMMIADEPEPEESVDVIFWILVINGSIIVIALCVLGFVMWRKRSTTDSVSDGLMAKLRGLLPNKKTP</sequence>
<feature type="transmembrane region" description="Helical" evidence="1">
    <location>
        <begin position="379"/>
        <end position="403"/>
    </location>
</feature>
<dbReference type="InterPro" id="IPR020010">
    <property type="entry name" value="CHP03503"/>
</dbReference>
<keyword evidence="1" id="KW-0472">Membrane</keyword>
<evidence type="ECO:0000256" key="1">
    <source>
        <dbReference type="SAM" id="Phobius"/>
    </source>
</evidence>
<evidence type="ECO:0000313" key="3">
    <source>
        <dbReference type="Proteomes" id="UP001234343"/>
    </source>
</evidence>
<protein>
    <submittedName>
        <fullName evidence="2">TIGR03503 family protein</fullName>
    </submittedName>
</protein>
<keyword evidence="1" id="KW-1133">Transmembrane helix</keyword>
<proteinExistence type="predicted"/>